<sequence>METQVHKEVGSTTNEDSQHEALETHPGMDILFRQLFRIDSTNTECDKLALLACNRQGIRADELMHMAPEDFYEKGINSEQLNMRFVTSEKRRQAKIKLVEAERQALLESLLNKSTKFSPGNRQALISRAEQGRALQLLEGIGIYQDSADGMATSPAGTEGAASRCASASSRQAKETSKNKYQEDYEKLRARELRAVEKELYLEVVSEQLHQTIQEKDAKSKAVAAQRAAALAERAKMAKEIAMAKVEKLNETNERLAEEKRQRFEEAQLRRRQQEARKAEEAEQKAHQRSMRMLNKMYNAAERNRLVQESLESRCEMQREGISHKLQVFEERRKNIQLHRDTKKEIGKIRALQKTINVHEAAERRVEDEAQWKHQIVLKEHAATERVQQQRGHMKAMLQERRLLVEAREQRRQELRSIQEVKYQEGMNHVLMKHHAKQEHIEVKKQKEIQQQQLRAEQKVLKLQNWIDNRKRLNRMEEYKVMVKEAKIAADNRRCEEFQRQRQIAISERQELRRAAQGEKEKLLREIEELRASPDPQVFLNKSSLGASLGVSGRAASATPGHGGPRSPPPMLPRPSSLPDLDLASDDSYPSPSAKALSSPADSKRLKGSLLNTNGTIEPKLGPSAQVAARRDLRSDISRRLGDSGVHAPDLQESLGESFHSGRGPWDMSIGGTSVSPKSPSSPDSRERPTSGRDTQVGSTSGGQAQGGAPLGSVAGHGRRRPQSSTGYVQQPQFMPMSPAGTLGAAGHLDDRLSSSSSRRGDRSAYSVYLQPIDRNARKGKNMKIATELMRPSSARPPPSLTQTGGSRSP</sequence>
<feature type="compositionally biased region" description="Basic and acidic residues" evidence="2">
    <location>
        <begin position="748"/>
        <end position="763"/>
    </location>
</feature>
<dbReference type="PANTHER" id="PTHR38019:SF1">
    <property type="entry name" value="N-ACETYLTRANSFERASE DOMAIN-CONTAINING PROTEIN"/>
    <property type="match status" value="1"/>
</dbReference>
<feature type="region of interest" description="Disordered" evidence="2">
    <location>
        <begin position="1"/>
        <end position="21"/>
    </location>
</feature>
<feature type="compositionally biased region" description="Polar residues" evidence="2">
    <location>
        <begin position="723"/>
        <end position="733"/>
    </location>
</feature>
<evidence type="ECO:0000313" key="3">
    <source>
        <dbReference type="EMBL" id="CAD8993521.1"/>
    </source>
</evidence>
<feature type="compositionally biased region" description="Basic and acidic residues" evidence="2">
    <location>
        <begin position="172"/>
        <end position="181"/>
    </location>
</feature>
<feature type="compositionally biased region" description="Low complexity" evidence="2">
    <location>
        <begin position="161"/>
        <end position="171"/>
    </location>
</feature>
<evidence type="ECO:0000256" key="2">
    <source>
        <dbReference type="SAM" id="MobiDB-lite"/>
    </source>
</evidence>
<feature type="compositionally biased region" description="Gly residues" evidence="2">
    <location>
        <begin position="700"/>
        <end position="710"/>
    </location>
</feature>
<feature type="compositionally biased region" description="Low complexity" evidence="2">
    <location>
        <begin position="574"/>
        <end position="601"/>
    </location>
</feature>
<feature type="coiled-coil region" evidence="1">
    <location>
        <begin position="437"/>
        <end position="464"/>
    </location>
</feature>
<name>A0A7S1N2T4_9EUGL</name>
<proteinExistence type="predicted"/>
<feature type="region of interest" description="Disordered" evidence="2">
    <location>
        <begin position="151"/>
        <end position="181"/>
    </location>
</feature>
<feature type="compositionally biased region" description="Basic and acidic residues" evidence="2">
    <location>
        <begin position="629"/>
        <end position="642"/>
    </location>
</feature>
<keyword evidence="1" id="KW-0175">Coiled coil</keyword>
<feature type="compositionally biased region" description="Polar residues" evidence="2">
    <location>
        <begin position="801"/>
        <end position="810"/>
    </location>
</feature>
<feature type="coiled-coil region" evidence="1">
    <location>
        <begin position="232"/>
        <end position="289"/>
    </location>
</feature>
<accession>A0A7S1N2T4</accession>
<feature type="compositionally biased region" description="Low complexity" evidence="2">
    <location>
        <begin position="674"/>
        <end position="683"/>
    </location>
</feature>
<dbReference type="EMBL" id="HBGA01012060">
    <property type="protein sequence ID" value="CAD8993521.1"/>
    <property type="molecule type" value="Transcribed_RNA"/>
</dbReference>
<protein>
    <submittedName>
        <fullName evidence="3">Uncharacterized protein</fullName>
    </submittedName>
</protein>
<dbReference type="AlphaFoldDB" id="A0A7S1N2T4"/>
<organism evidence="3">
    <name type="scientific">Eutreptiella gymnastica</name>
    <dbReference type="NCBI Taxonomy" id="73025"/>
    <lineage>
        <taxon>Eukaryota</taxon>
        <taxon>Discoba</taxon>
        <taxon>Euglenozoa</taxon>
        <taxon>Euglenida</taxon>
        <taxon>Spirocuta</taxon>
        <taxon>Euglenophyceae</taxon>
        <taxon>Eutreptiales</taxon>
        <taxon>Eutreptiaceae</taxon>
        <taxon>Eutreptiella</taxon>
    </lineage>
</organism>
<reference evidence="3" key="1">
    <citation type="submission" date="2021-01" db="EMBL/GenBank/DDBJ databases">
        <authorList>
            <person name="Corre E."/>
            <person name="Pelletier E."/>
            <person name="Niang G."/>
            <person name="Scheremetjew M."/>
            <person name="Finn R."/>
            <person name="Kale V."/>
            <person name="Holt S."/>
            <person name="Cochrane G."/>
            <person name="Meng A."/>
            <person name="Brown T."/>
            <person name="Cohen L."/>
        </authorList>
    </citation>
    <scope>NUCLEOTIDE SEQUENCE</scope>
    <source>
        <strain evidence="3">NIES-381</strain>
    </source>
</reference>
<gene>
    <name evidence="3" type="ORF">EGYM00392_LOCUS4571</name>
</gene>
<feature type="region of interest" description="Disordered" evidence="2">
    <location>
        <begin position="551"/>
        <end position="810"/>
    </location>
</feature>
<evidence type="ECO:0000256" key="1">
    <source>
        <dbReference type="SAM" id="Coils"/>
    </source>
</evidence>
<feature type="coiled-coil region" evidence="1">
    <location>
        <begin position="495"/>
        <end position="533"/>
    </location>
</feature>
<dbReference type="PANTHER" id="PTHR38019">
    <property type="entry name" value="KDA ANTIGEN P200, PUTATIVE-RELATED"/>
    <property type="match status" value="1"/>
</dbReference>